<feature type="region of interest" description="Disordered" evidence="4">
    <location>
        <begin position="1"/>
        <end position="24"/>
    </location>
</feature>
<dbReference type="GO" id="GO:0016705">
    <property type="term" value="F:oxidoreductase activity, acting on paired donors, with incorporation or reduction of molecular oxygen"/>
    <property type="evidence" value="ECO:0007669"/>
    <property type="project" value="InterPro"/>
</dbReference>
<evidence type="ECO:0000256" key="4">
    <source>
        <dbReference type="SAM" id="MobiDB-lite"/>
    </source>
</evidence>
<dbReference type="AlphaFoldDB" id="A0A922P164"/>
<evidence type="ECO:0000256" key="3">
    <source>
        <dbReference type="RuleBase" id="RU000461"/>
    </source>
</evidence>
<dbReference type="Gene3D" id="1.10.630.10">
    <property type="entry name" value="Cytochrome P450"/>
    <property type="match status" value="1"/>
</dbReference>
<dbReference type="InterPro" id="IPR002397">
    <property type="entry name" value="Cyt_P450_B"/>
</dbReference>
<dbReference type="GO" id="GO:0020037">
    <property type="term" value="F:heme binding"/>
    <property type="evidence" value="ECO:0007669"/>
    <property type="project" value="InterPro"/>
</dbReference>
<comment type="similarity">
    <text evidence="2 3">Belongs to the cytochrome P450 family.</text>
</comment>
<dbReference type="SUPFAM" id="SSF48264">
    <property type="entry name" value="Cytochrome P450"/>
    <property type="match status" value="1"/>
</dbReference>
<evidence type="ECO:0000313" key="5">
    <source>
        <dbReference type="EMBL" id="KEQ09429.1"/>
    </source>
</evidence>
<comment type="cofactor">
    <cofactor evidence="1">
        <name>heme</name>
        <dbReference type="ChEBI" id="CHEBI:30413"/>
    </cofactor>
</comment>
<dbReference type="GO" id="GO:0004497">
    <property type="term" value="F:monooxygenase activity"/>
    <property type="evidence" value="ECO:0007669"/>
    <property type="project" value="UniProtKB-KW"/>
</dbReference>
<dbReference type="PANTHER" id="PTHR46696:SF1">
    <property type="entry name" value="CYTOCHROME P450 YJIB-RELATED"/>
    <property type="match status" value="1"/>
</dbReference>
<gene>
    <name evidence="5" type="ORF">GV68_23690</name>
</gene>
<evidence type="ECO:0000256" key="1">
    <source>
        <dbReference type="ARBA" id="ARBA00001971"/>
    </source>
</evidence>
<dbReference type="PROSITE" id="PS00086">
    <property type="entry name" value="CYTOCHROME_P450"/>
    <property type="match status" value="1"/>
</dbReference>
<proteinExistence type="inferred from homology"/>
<accession>A0A922P164</accession>
<keyword evidence="3" id="KW-0479">Metal-binding</keyword>
<evidence type="ECO:0000313" key="6">
    <source>
        <dbReference type="Proteomes" id="UP000052167"/>
    </source>
</evidence>
<keyword evidence="3" id="KW-0503">Monooxygenase</keyword>
<feature type="compositionally biased region" description="Basic residues" evidence="4">
    <location>
        <begin position="1"/>
        <end position="15"/>
    </location>
</feature>
<dbReference type="Proteomes" id="UP000052167">
    <property type="component" value="Unassembled WGS sequence"/>
</dbReference>
<keyword evidence="3" id="KW-0349">Heme</keyword>
<reference evidence="5 6" key="1">
    <citation type="submission" date="2014-06" db="EMBL/GenBank/DDBJ databases">
        <title>Rhizobium pelagicum/R2-400B4.</title>
        <authorList>
            <person name="Kimes N.E."/>
            <person name="Lopez-Perez M."/>
        </authorList>
    </citation>
    <scope>NUCLEOTIDE SEQUENCE [LARGE SCALE GENOMIC DNA]</scope>
    <source>
        <strain evidence="5 6">R2-400B4</strain>
    </source>
</reference>
<organism evidence="5 6">
    <name type="scientific">Pseudorhizobium pelagicum</name>
    <dbReference type="NCBI Taxonomy" id="1509405"/>
    <lineage>
        <taxon>Bacteria</taxon>
        <taxon>Pseudomonadati</taxon>
        <taxon>Pseudomonadota</taxon>
        <taxon>Alphaproteobacteria</taxon>
        <taxon>Hyphomicrobiales</taxon>
        <taxon>Rhizobiaceae</taxon>
        <taxon>Rhizobium/Agrobacterium group</taxon>
        <taxon>Pseudorhizobium</taxon>
    </lineage>
</organism>
<evidence type="ECO:0008006" key="7">
    <source>
        <dbReference type="Google" id="ProtNLM"/>
    </source>
</evidence>
<dbReference type="InterPro" id="IPR001128">
    <property type="entry name" value="Cyt_P450"/>
</dbReference>
<sequence length="424" mass="46954">MKHCGGSRTRSRNKRGFPVTMSLPGRNTVSPPILSFATLNAAPHEVYRELRPEFPFVQREDGAFLVLRAHDVQPLVSDPRTRQIETELIRARGITDGPVMELVSNSLLFSNGETHRRRRQPLSRCFAFRMMEGLRANVRSLAEALVTLKLGDGEMKLRDDYAASIPAITIAAILGIPRSDVPLFTSMAYRVSKILTTSWTREDLPDIELAINDLSSYVATLIDDRRKHPRADFLSDYVASVDEAAQMSAVEAVMQIVSVVLGGTDTTRAAIVIMVGLLLDRRDGLWQALHHQPAMVAAAVLESLRFEPAVASIPRLAVEDISLDGHVIPRGSPVLLSTMSSLRDPDVFLDPGQFNLTRPQGKWHPVFGGGEHRCLGEALARIEMEEALTALVNSLLDLEVGDQKLNIRGHAGIRQVDELVVRWR</sequence>
<dbReference type="InterPro" id="IPR036396">
    <property type="entry name" value="Cyt_P450_sf"/>
</dbReference>
<name>A0A922P164_9HYPH</name>
<protein>
    <recommendedName>
        <fullName evidence="7">Cytochrome P450</fullName>
    </recommendedName>
</protein>
<dbReference type="PRINTS" id="PR00385">
    <property type="entry name" value="P450"/>
</dbReference>
<dbReference type="PRINTS" id="PR00359">
    <property type="entry name" value="BP450"/>
</dbReference>
<dbReference type="InterPro" id="IPR017972">
    <property type="entry name" value="Cyt_P450_CS"/>
</dbReference>
<dbReference type="Pfam" id="PF00067">
    <property type="entry name" value="p450"/>
    <property type="match status" value="1"/>
</dbReference>
<evidence type="ECO:0000256" key="2">
    <source>
        <dbReference type="ARBA" id="ARBA00010617"/>
    </source>
</evidence>
<keyword evidence="3" id="KW-0408">Iron</keyword>
<keyword evidence="3" id="KW-0560">Oxidoreductase</keyword>
<comment type="caution">
    <text evidence="5">The sequence shown here is derived from an EMBL/GenBank/DDBJ whole genome shotgun (WGS) entry which is preliminary data.</text>
</comment>
<dbReference type="PANTHER" id="PTHR46696">
    <property type="entry name" value="P450, PUTATIVE (EUROFUNG)-RELATED"/>
    <property type="match status" value="1"/>
</dbReference>
<keyword evidence="6" id="KW-1185">Reference proteome</keyword>
<dbReference type="GO" id="GO:0005506">
    <property type="term" value="F:iron ion binding"/>
    <property type="evidence" value="ECO:0007669"/>
    <property type="project" value="InterPro"/>
</dbReference>
<dbReference type="EMBL" id="JOKJ01000007">
    <property type="protein sequence ID" value="KEQ09429.1"/>
    <property type="molecule type" value="Genomic_DNA"/>
</dbReference>